<evidence type="ECO:0000256" key="3">
    <source>
        <dbReference type="ARBA" id="ARBA00022832"/>
    </source>
</evidence>
<dbReference type="SUPFAM" id="SSF52096">
    <property type="entry name" value="ClpP/crotonase"/>
    <property type="match status" value="1"/>
</dbReference>
<evidence type="ECO:0000256" key="4">
    <source>
        <dbReference type="ARBA" id="ARBA00022963"/>
    </source>
</evidence>
<comment type="caution">
    <text evidence="13">The sequence shown here is derived from an EMBL/GenBank/DDBJ whole genome shotgun (WGS) entry which is preliminary data.</text>
</comment>
<dbReference type="InterPro" id="IPR001753">
    <property type="entry name" value="Enoyl-CoA_hydra/iso"/>
</dbReference>
<keyword evidence="6" id="KW-0520">NAD</keyword>
<dbReference type="Gene3D" id="3.90.226.10">
    <property type="entry name" value="2-enoyl-CoA Hydratase, Chain A, domain 1"/>
    <property type="match status" value="1"/>
</dbReference>
<keyword evidence="8" id="KW-0456">Lyase</keyword>
<comment type="similarity">
    <text evidence="2">In the central section; belongs to the 3-hydroxyacyl-CoA dehydrogenase family.</text>
</comment>
<dbReference type="InterPro" id="IPR050136">
    <property type="entry name" value="FA_oxidation_alpha_subunit"/>
</dbReference>
<evidence type="ECO:0000256" key="9">
    <source>
        <dbReference type="ARBA" id="ARBA00023268"/>
    </source>
</evidence>
<gene>
    <name evidence="13" type="ORF">HCJ92_05590</name>
</gene>
<comment type="pathway">
    <text evidence="1">Lipid metabolism; fatty acid beta-oxidation.</text>
</comment>
<evidence type="ECO:0000256" key="5">
    <source>
        <dbReference type="ARBA" id="ARBA00023002"/>
    </source>
</evidence>
<evidence type="ECO:0000313" key="14">
    <source>
        <dbReference type="Proteomes" id="UP000746503"/>
    </source>
</evidence>
<dbReference type="Pfam" id="PF02737">
    <property type="entry name" value="3HCDH_N"/>
    <property type="match status" value="1"/>
</dbReference>
<dbReference type="InterPro" id="IPR036291">
    <property type="entry name" value="NAD(P)-bd_dom_sf"/>
</dbReference>
<keyword evidence="7" id="KW-0443">Lipid metabolism</keyword>
<dbReference type="Pfam" id="PF00725">
    <property type="entry name" value="3HCDH"/>
    <property type="match status" value="1"/>
</dbReference>
<evidence type="ECO:0000256" key="7">
    <source>
        <dbReference type="ARBA" id="ARBA00023098"/>
    </source>
</evidence>
<dbReference type="InterPro" id="IPR006108">
    <property type="entry name" value="3HC_DH_C"/>
</dbReference>
<accession>A0ABX1AIN1</accession>
<dbReference type="Gene3D" id="3.40.50.720">
    <property type="entry name" value="NAD(P)-binding Rossmann-like Domain"/>
    <property type="match status" value="1"/>
</dbReference>
<sequence length="746" mass="78349">MTAPAASAADPDAGPIHWHRGADGIVTLTMDAPGRTANTMDAAFVTALTAAADRLEGERDTVRGIIVTSAKETFFAGGDLDELIAAGPEDARQVFDFATALKRALRRIETLGVPVVAAVNGTALGGGLELALACHHRIVLDGPDTRLGLPEVTLGLLPGGGGVARTVRLLGIADALRHVLLEGTRHTPSRALELGLVHQVVTSPEEMLGAARAHIDAHPASRQPWDEEGYRIPGGTPATRSLAAVLPSFAAHLVRRTGGAPLPAPRNILAAAVEGAQVDFEGAQLIESRYFTELVVGQTSKNMTQAFFFDLRTVNAGAARPEGEPAHRVRRVGVVGAGMMGAGIAHVCARAGIDVVLQDVSREAALRGRAHAERLVAASVARGRMTEAEAAALTARITATDTIEDLAGCEVVVEAVFEDTALKHQVLAAVERVVGESALLCTNTSTLPVGGLAEAVGRPEDFLGLHFFSPVHRMPLVEIVRGARTGDRALARAFDLVRQIGRTPIVVNDGRGFFTSRVIARFLQEGVAMVGEGVAPSSVEQAAARAGYPTGVLALLDELTLTLPRRVRAEDRAAASAAGEEWVPHPADALLDRMVEEYGRTGRAGGAGFYEYGEDGARAGLWPELGERLAPGGRVELPMADLTERLLFVEALDSIRLLEEGVLTSVADANVGSLLGIGFPPWTGGVLQYVNGYPGGLDGFVARARELADRYGPRFAPPALLLAKAAAGELFGEVRYRPAPEVPAVV</sequence>
<evidence type="ECO:0000256" key="6">
    <source>
        <dbReference type="ARBA" id="ARBA00023027"/>
    </source>
</evidence>
<keyword evidence="9" id="KW-0511">Multifunctional enzyme</keyword>
<evidence type="ECO:0000256" key="10">
    <source>
        <dbReference type="ARBA" id="ARBA00049556"/>
    </source>
</evidence>
<dbReference type="Proteomes" id="UP000746503">
    <property type="component" value="Unassembled WGS sequence"/>
</dbReference>
<dbReference type="CDD" id="cd06558">
    <property type="entry name" value="crotonase-like"/>
    <property type="match status" value="1"/>
</dbReference>
<dbReference type="InterPro" id="IPR029045">
    <property type="entry name" value="ClpP/crotonase-like_dom_sf"/>
</dbReference>
<dbReference type="SUPFAM" id="SSF51735">
    <property type="entry name" value="NAD(P)-binding Rossmann-fold domains"/>
    <property type="match status" value="1"/>
</dbReference>
<dbReference type="InterPro" id="IPR006176">
    <property type="entry name" value="3-OHacyl-CoA_DH_NAD-bd"/>
</dbReference>
<dbReference type="Gene3D" id="1.10.1040.50">
    <property type="match status" value="1"/>
</dbReference>
<name>A0ABX1AIN1_9ACTN</name>
<dbReference type="PANTHER" id="PTHR43612">
    <property type="entry name" value="TRIFUNCTIONAL ENZYME SUBUNIT ALPHA"/>
    <property type="match status" value="1"/>
</dbReference>
<evidence type="ECO:0000256" key="1">
    <source>
        <dbReference type="ARBA" id="ARBA00005005"/>
    </source>
</evidence>
<comment type="catalytic activity">
    <reaction evidence="10">
        <text>a (3S)-3-hydroxyacyl-CoA + NAD(+) = a 3-oxoacyl-CoA + NADH + H(+)</text>
        <dbReference type="Rhea" id="RHEA:22432"/>
        <dbReference type="ChEBI" id="CHEBI:15378"/>
        <dbReference type="ChEBI" id="CHEBI:57318"/>
        <dbReference type="ChEBI" id="CHEBI:57540"/>
        <dbReference type="ChEBI" id="CHEBI:57945"/>
        <dbReference type="ChEBI" id="CHEBI:90726"/>
        <dbReference type="EC" id="1.1.1.35"/>
    </reaction>
</comment>
<dbReference type="InterPro" id="IPR008927">
    <property type="entry name" value="6-PGluconate_DH-like_C_sf"/>
</dbReference>
<dbReference type="PANTHER" id="PTHR43612:SF3">
    <property type="entry name" value="TRIFUNCTIONAL ENZYME SUBUNIT ALPHA, MITOCHONDRIAL"/>
    <property type="match status" value="1"/>
</dbReference>
<evidence type="ECO:0000256" key="8">
    <source>
        <dbReference type="ARBA" id="ARBA00023239"/>
    </source>
</evidence>
<dbReference type="Pfam" id="PF00378">
    <property type="entry name" value="ECH_1"/>
    <property type="match status" value="1"/>
</dbReference>
<keyword evidence="4" id="KW-0442">Lipid degradation</keyword>
<evidence type="ECO:0000259" key="11">
    <source>
        <dbReference type="Pfam" id="PF00725"/>
    </source>
</evidence>
<reference evidence="13 14" key="1">
    <citation type="submission" date="2020-03" db="EMBL/GenBank/DDBJ databases">
        <title>Draft genome of Streptomyces sp. ventii, isolated from the Axial Seamount in the Pacific Ocean, and resequencing of the two type strains Streptomyces lonarensis strain NCL 716 and Streptomyces bohaiensis strain 11A07.</title>
        <authorList>
            <person name="Loughran R.M."/>
            <person name="Pfannmuller K.M."/>
            <person name="Wasson B.J."/>
            <person name="Deadmond M.C."/>
            <person name="Paddock B.E."/>
            <person name="Koyack M.J."/>
            <person name="Gallegos D.A."/>
            <person name="Mitchell E.A."/>
            <person name="Ushijima B."/>
            <person name="Saw J.H."/>
            <person name="Mcphail K.L."/>
            <person name="Videau P."/>
        </authorList>
    </citation>
    <scope>NUCLEOTIDE SEQUENCE [LARGE SCALE GENOMIC DNA]</scope>
    <source>
        <strain evidence="14">5675061</strain>
    </source>
</reference>
<dbReference type="SUPFAM" id="SSF48179">
    <property type="entry name" value="6-phosphogluconate dehydrogenase C-terminal domain-like"/>
    <property type="match status" value="2"/>
</dbReference>
<evidence type="ECO:0000256" key="2">
    <source>
        <dbReference type="ARBA" id="ARBA00007005"/>
    </source>
</evidence>
<protein>
    <submittedName>
        <fullName evidence="13">3-hydroxyacyl-CoA dehydrogenase</fullName>
    </submittedName>
</protein>
<feature type="domain" description="3-hydroxyacyl-CoA dehydrogenase C-terminal" evidence="11">
    <location>
        <begin position="512"/>
        <end position="612"/>
    </location>
</feature>
<feature type="domain" description="3-hydroxyacyl-CoA dehydrogenase NAD binding" evidence="12">
    <location>
        <begin position="332"/>
        <end position="509"/>
    </location>
</feature>
<dbReference type="RefSeq" id="WP_167932303.1">
    <property type="nucleotide sequence ID" value="NZ_JAAVJB010000025.1"/>
</dbReference>
<keyword evidence="14" id="KW-1185">Reference proteome</keyword>
<keyword evidence="5" id="KW-0560">Oxidoreductase</keyword>
<evidence type="ECO:0000259" key="12">
    <source>
        <dbReference type="Pfam" id="PF02737"/>
    </source>
</evidence>
<dbReference type="EMBL" id="JAAVJB010000025">
    <property type="protein sequence ID" value="NJP65776.1"/>
    <property type="molecule type" value="Genomic_DNA"/>
</dbReference>
<evidence type="ECO:0000313" key="13">
    <source>
        <dbReference type="EMBL" id="NJP65776.1"/>
    </source>
</evidence>
<proteinExistence type="inferred from homology"/>
<organism evidence="13 14">
    <name type="scientific">Streptomyces spiramenti</name>
    <dbReference type="NCBI Taxonomy" id="2720606"/>
    <lineage>
        <taxon>Bacteria</taxon>
        <taxon>Bacillati</taxon>
        <taxon>Actinomycetota</taxon>
        <taxon>Actinomycetes</taxon>
        <taxon>Kitasatosporales</taxon>
        <taxon>Streptomycetaceae</taxon>
        <taxon>Streptomyces</taxon>
    </lineage>
</organism>
<keyword evidence="3" id="KW-0276">Fatty acid metabolism</keyword>